<evidence type="ECO:0000313" key="2">
    <source>
        <dbReference type="Proteomes" id="UP000015102"/>
    </source>
</evidence>
<organism evidence="1 2">
    <name type="scientific">Megaselia scalaris</name>
    <name type="common">Humpbacked fly</name>
    <name type="synonym">Phora scalaris</name>
    <dbReference type="NCBI Taxonomy" id="36166"/>
    <lineage>
        <taxon>Eukaryota</taxon>
        <taxon>Metazoa</taxon>
        <taxon>Ecdysozoa</taxon>
        <taxon>Arthropoda</taxon>
        <taxon>Hexapoda</taxon>
        <taxon>Insecta</taxon>
        <taxon>Pterygota</taxon>
        <taxon>Neoptera</taxon>
        <taxon>Endopterygota</taxon>
        <taxon>Diptera</taxon>
        <taxon>Brachycera</taxon>
        <taxon>Muscomorpha</taxon>
        <taxon>Platypezoidea</taxon>
        <taxon>Phoridae</taxon>
        <taxon>Megaseliini</taxon>
        <taxon>Megaselia</taxon>
    </lineage>
</organism>
<sequence length="124" mass="14591">MVMQWLLNPFASEFNPNDGFNPIDGINKKFHHPWILFFSSKEGYKYYYYNNNIYVLLYAMYITSTCKIMNRSIHDCTLKEELMHMRPPPPESLGPIFTIGDYDLRFEALRLKGGYCLQTDVCLA</sequence>
<reference evidence="2" key="1">
    <citation type="submission" date="2013-02" db="EMBL/GenBank/DDBJ databases">
        <authorList>
            <person name="Hughes D."/>
        </authorList>
    </citation>
    <scope>NUCLEOTIDE SEQUENCE</scope>
    <source>
        <strain>Durham</strain>
        <strain evidence="2">NC isolate 2 -- Noor lab</strain>
    </source>
</reference>
<evidence type="ECO:0000313" key="1">
    <source>
        <dbReference type="EnsemblMetazoa" id="MESCA004197-PA"/>
    </source>
</evidence>
<keyword evidence="2" id="KW-1185">Reference proteome</keyword>
<proteinExistence type="predicted"/>
<dbReference type="HOGENOM" id="CLU_2006523_0_0_1"/>
<accession>T1GL12</accession>
<dbReference type="EnsemblMetazoa" id="MESCA004197-RA">
    <property type="protein sequence ID" value="MESCA004197-PA"/>
    <property type="gene ID" value="MESCA004197"/>
</dbReference>
<reference evidence="1" key="2">
    <citation type="submission" date="2015-06" db="UniProtKB">
        <authorList>
            <consortium name="EnsemblMetazoa"/>
        </authorList>
    </citation>
    <scope>IDENTIFICATION</scope>
</reference>
<dbReference type="AlphaFoldDB" id="T1GL12"/>
<name>T1GL12_MEGSC</name>
<dbReference type="EMBL" id="CAQQ02118505">
    <property type="status" value="NOT_ANNOTATED_CDS"/>
    <property type="molecule type" value="Genomic_DNA"/>
</dbReference>
<protein>
    <submittedName>
        <fullName evidence="1">Uncharacterized protein</fullName>
    </submittedName>
</protein>
<dbReference type="Proteomes" id="UP000015102">
    <property type="component" value="Unassembled WGS sequence"/>
</dbReference>